<dbReference type="InterPro" id="IPR002123">
    <property type="entry name" value="Plipid/glycerol_acylTrfase"/>
</dbReference>
<proteinExistence type="predicted"/>
<dbReference type="RefSeq" id="WP_009574429.1">
    <property type="nucleotide sequence ID" value="NZ_AEIG01000003.1"/>
</dbReference>
<evidence type="ECO:0000313" key="1">
    <source>
        <dbReference type="EMBL" id="EGG30886.1"/>
    </source>
</evidence>
<dbReference type="eggNOG" id="COG0204">
    <property type="taxonomic scope" value="Bacteria"/>
</dbReference>
<dbReference type="STRING" id="2518989.IMCC3088_1546"/>
<reference evidence="1 2" key="1">
    <citation type="journal article" date="2011" name="J. Bacteriol.">
        <title>Genome sequence of strain IMCC3088, a proteorhodopsin-containing marine bacterium belonging to the OM60/NOR5 clade.</title>
        <authorList>
            <person name="Jang Y."/>
            <person name="Oh H.M."/>
            <person name="Kang I."/>
            <person name="Lee K."/>
            <person name="Yang S.J."/>
            <person name="Cho J.C."/>
        </authorList>
    </citation>
    <scope>NUCLEOTIDE SEQUENCE [LARGE SCALE GENOMIC DNA]</scope>
    <source>
        <strain evidence="1 2">IMCC3088</strain>
    </source>
</reference>
<name>F3KYF1_9GAMM</name>
<gene>
    <name evidence="1" type="ORF">IMCC3088_1546</name>
</gene>
<dbReference type="Proteomes" id="UP000005615">
    <property type="component" value="Unassembled WGS sequence"/>
</dbReference>
<dbReference type="GO" id="GO:0042840">
    <property type="term" value="P:D-glucuronate catabolic process"/>
    <property type="evidence" value="ECO:0007669"/>
    <property type="project" value="TreeGrafter"/>
</dbReference>
<keyword evidence="2" id="KW-1185">Reference proteome</keyword>
<dbReference type="OrthoDB" id="1078132at2"/>
<evidence type="ECO:0000313" key="2">
    <source>
        <dbReference type="Proteomes" id="UP000005615"/>
    </source>
</evidence>
<dbReference type="PANTHER" id="PTHR30068">
    <property type="entry name" value="URONATE ISOMERASE"/>
    <property type="match status" value="1"/>
</dbReference>
<comment type="caution">
    <text evidence="1">The sequence shown here is derived from an EMBL/GenBank/DDBJ whole genome shotgun (WGS) entry which is preliminary data.</text>
</comment>
<dbReference type="EMBL" id="AEIG01000003">
    <property type="protein sequence ID" value="EGG30886.1"/>
    <property type="molecule type" value="Genomic_DNA"/>
</dbReference>
<sequence length="378" mass="41916">MSDRFAEIRPYDDHEVSAVINRLKSDTELLDSIINLRLGGKALWLTPLLRPAVRWGLGRQLRGVHDVASFQSLVRSYMEQMINTTTAGFEVSGLDELPEGPYLFVSNHRDIALDPAFTNYALHTRGRATCRIAIGDNLLSKPWIADLMRVNKSFIVKRALQGPRQLLAASKLLSEYIGASIGDDKSPVWIAQREGRAKNGRDSTEPAVIKMLLLGRDKTLDFGESLAKLRIVPVSISYELDPCDAMKAHELATLARDGSYSKAEHEDAKSIAVGISGNKGMVSIRFGSMIGADYESVEQVVNEIDRQVIQHYQLHPSNIWAWQRLNPGEELPQGLRVSKGSISKAQFNARVDALSPDEQPFMLAMYANSVEQALKMGA</sequence>
<organism evidence="1 2">
    <name type="scientific">Aequoribacter fuscus</name>
    <dbReference type="NCBI Taxonomy" id="2518989"/>
    <lineage>
        <taxon>Bacteria</taxon>
        <taxon>Pseudomonadati</taxon>
        <taxon>Pseudomonadota</taxon>
        <taxon>Gammaproteobacteria</taxon>
        <taxon>Cellvibrionales</taxon>
        <taxon>Halieaceae</taxon>
        <taxon>Aequoribacter</taxon>
    </lineage>
</organism>
<dbReference type="AlphaFoldDB" id="F3KYF1"/>
<dbReference type="Pfam" id="PF01553">
    <property type="entry name" value="Acyltransferase"/>
    <property type="match status" value="1"/>
</dbReference>
<dbReference type="GO" id="GO:0016746">
    <property type="term" value="F:acyltransferase activity"/>
    <property type="evidence" value="ECO:0007669"/>
    <property type="project" value="InterPro"/>
</dbReference>
<dbReference type="GO" id="GO:0019698">
    <property type="term" value="P:D-galacturonate catabolic process"/>
    <property type="evidence" value="ECO:0007669"/>
    <property type="project" value="TreeGrafter"/>
</dbReference>
<accession>F3KYF1</accession>
<dbReference type="PANTHER" id="PTHR30068:SF3">
    <property type="entry name" value="PHOSPHOLIPID_GLYCEROL ACYLTRANSFERASE DOMAIN-CONTAINING PROTEIN"/>
    <property type="match status" value="1"/>
</dbReference>
<dbReference type="SUPFAM" id="SSF69593">
    <property type="entry name" value="Glycerol-3-phosphate (1)-acyltransferase"/>
    <property type="match status" value="1"/>
</dbReference>
<protein>
    <submittedName>
        <fullName evidence="1">Uncharacterized protein</fullName>
    </submittedName>
</protein>